<protein>
    <submittedName>
        <fullName evidence="3">Uncharacterized protein</fullName>
    </submittedName>
</protein>
<comment type="caution">
    <text evidence="3">The sequence shown here is derived from an EMBL/GenBank/DDBJ whole genome shotgun (WGS) entry which is preliminary data.</text>
</comment>
<dbReference type="Proteomes" id="UP000812277">
    <property type="component" value="Unassembled WGS sequence"/>
</dbReference>
<proteinExistence type="predicted"/>
<dbReference type="RefSeq" id="WP_219871484.1">
    <property type="nucleotide sequence ID" value="NZ_JAHZIJ010000002.1"/>
</dbReference>
<evidence type="ECO:0000313" key="4">
    <source>
        <dbReference type="Proteomes" id="UP000812277"/>
    </source>
</evidence>
<evidence type="ECO:0000313" key="3">
    <source>
        <dbReference type="EMBL" id="MBW7474258.1"/>
    </source>
</evidence>
<feature type="transmembrane region" description="Helical" evidence="2">
    <location>
        <begin position="18"/>
        <end position="37"/>
    </location>
</feature>
<feature type="region of interest" description="Disordered" evidence="1">
    <location>
        <begin position="63"/>
        <end position="161"/>
    </location>
</feature>
<sequence>MNDESTKKLIKAPRWRRWLLAFGVMLLLLLGAAWYAYDRMTDHLLQVLMEDSMLPIEASEPLATDAQREGEQNKPLSDQAVRKLSNKGSGGANDTSAPVDRNKGADQSSADDAAAAAKPSSSSKAAARTKPSSNGGQQSAAGKTSAADKQALSAEEAREAGDKVTMMEKIEIGSVLMKHWSVEELKAFQSALGGGLTIEEKRELKRKAMEQLSEEEYDRLIKIAKKYGMSRGKSYQQSLDEK</sequence>
<gene>
    <name evidence="3" type="ORF">K0T92_05840</name>
</gene>
<keyword evidence="2" id="KW-1133">Transmembrane helix</keyword>
<keyword evidence="2" id="KW-0472">Membrane</keyword>
<dbReference type="EMBL" id="JAHZIJ010000002">
    <property type="protein sequence ID" value="MBW7474258.1"/>
    <property type="molecule type" value="Genomic_DNA"/>
</dbReference>
<keyword evidence="2" id="KW-0812">Transmembrane</keyword>
<organism evidence="3 4">
    <name type="scientific">Paenibacillus oenotherae</name>
    <dbReference type="NCBI Taxonomy" id="1435645"/>
    <lineage>
        <taxon>Bacteria</taxon>
        <taxon>Bacillati</taxon>
        <taxon>Bacillota</taxon>
        <taxon>Bacilli</taxon>
        <taxon>Bacillales</taxon>
        <taxon>Paenibacillaceae</taxon>
        <taxon>Paenibacillus</taxon>
    </lineage>
</organism>
<evidence type="ECO:0000256" key="2">
    <source>
        <dbReference type="SAM" id="Phobius"/>
    </source>
</evidence>
<name>A0ABS7D2X9_9BACL</name>
<feature type="compositionally biased region" description="Low complexity" evidence="1">
    <location>
        <begin position="105"/>
        <end position="133"/>
    </location>
</feature>
<keyword evidence="4" id="KW-1185">Reference proteome</keyword>
<evidence type="ECO:0000256" key="1">
    <source>
        <dbReference type="SAM" id="MobiDB-lite"/>
    </source>
</evidence>
<reference evidence="3 4" key="1">
    <citation type="submission" date="2021-07" db="EMBL/GenBank/DDBJ databases">
        <title>Paenibacillus radiodurans sp. nov., isolated from the southeastern edge of Tengger Desert.</title>
        <authorList>
            <person name="Zhang G."/>
        </authorList>
    </citation>
    <scope>NUCLEOTIDE SEQUENCE [LARGE SCALE GENOMIC DNA]</scope>
    <source>
        <strain evidence="3 4">DT7-4</strain>
    </source>
</reference>
<accession>A0ABS7D2X9</accession>